<keyword evidence="1" id="KW-0863">Zinc-finger</keyword>
<dbReference type="PROSITE" id="PS50158">
    <property type="entry name" value="ZF_CCHC"/>
    <property type="match status" value="1"/>
</dbReference>
<comment type="caution">
    <text evidence="3">The sequence shown here is derived from an EMBL/GenBank/DDBJ whole genome shotgun (WGS) entry which is preliminary data.</text>
</comment>
<evidence type="ECO:0000313" key="3">
    <source>
        <dbReference type="EMBL" id="GEW65824.1"/>
    </source>
</evidence>
<name>A0A699GWZ5_TANCI</name>
<dbReference type="SUPFAM" id="SSF57756">
    <property type="entry name" value="Retrovirus zinc finger-like domains"/>
    <property type="match status" value="1"/>
</dbReference>
<evidence type="ECO:0000256" key="1">
    <source>
        <dbReference type="PROSITE-ProRule" id="PRU00047"/>
    </source>
</evidence>
<dbReference type="GO" id="GO:0003676">
    <property type="term" value="F:nucleic acid binding"/>
    <property type="evidence" value="ECO:0007669"/>
    <property type="project" value="InterPro"/>
</dbReference>
<keyword evidence="1" id="KW-0479">Metal-binding</keyword>
<reference evidence="3" key="1">
    <citation type="journal article" date="2019" name="Sci. Rep.">
        <title>Draft genome of Tanacetum cinerariifolium, the natural source of mosquito coil.</title>
        <authorList>
            <person name="Yamashiro T."/>
            <person name="Shiraishi A."/>
            <person name="Satake H."/>
            <person name="Nakayama K."/>
        </authorList>
    </citation>
    <scope>NUCLEOTIDE SEQUENCE</scope>
</reference>
<dbReference type="GO" id="GO:0008270">
    <property type="term" value="F:zinc ion binding"/>
    <property type="evidence" value="ECO:0007669"/>
    <property type="project" value="UniProtKB-KW"/>
</dbReference>
<proteinExistence type="predicted"/>
<dbReference type="EMBL" id="BKCJ010067965">
    <property type="protein sequence ID" value="GEW65824.1"/>
    <property type="molecule type" value="Genomic_DNA"/>
</dbReference>
<dbReference type="InterPro" id="IPR036875">
    <property type="entry name" value="Znf_CCHC_sf"/>
</dbReference>
<dbReference type="AlphaFoldDB" id="A0A699GWZ5"/>
<accession>A0A699GWZ5</accession>
<feature type="domain" description="CCHC-type" evidence="2">
    <location>
        <begin position="98"/>
        <end position="111"/>
    </location>
</feature>
<protein>
    <recommendedName>
        <fullName evidence="2">CCHC-type domain-containing protein</fullName>
    </recommendedName>
</protein>
<dbReference type="InterPro" id="IPR001878">
    <property type="entry name" value="Znf_CCHC"/>
</dbReference>
<dbReference type="Gene3D" id="4.10.60.10">
    <property type="entry name" value="Zinc finger, CCHC-type"/>
    <property type="match status" value="1"/>
</dbReference>
<organism evidence="3">
    <name type="scientific">Tanacetum cinerariifolium</name>
    <name type="common">Dalmatian daisy</name>
    <name type="synonym">Chrysanthemum cinerariifolium</name>
    <dbReference type="NCBI Taxonomy" id="118510"/>
    <lineage>
        <taxon>Eukaryota</taxon>
        <taxon>Viridiplantae</taxon>
        <taxon>Streptophyta</taxon>
        <taxon>Embryophyta</taxon>
        <taxon>Tracheophyta</taxon>
        <taxon>Spermatophyta</taxon>
        <taxon>Magnoliopsida</taxon>
        <taxon>eudicotyledons</taxon>
        <taxon>Gunneridae</taxon>
        <taxon>Pentapetalae</taxon>
        <taxon>asterids</taxon>
        <taxon>campanulids</taxon>
        <taxon>Asterales</taxon>
        <taxon>Asteraceae</taxon>
        <taxon>Asteroideae</taxon>
        <taxon>Anthemideae</taxon>
        <taxon>Anthemidinae</taxon>
        <taxon>Tanacetum</taxon>
    </lineage>
</organism>
<keyword evidence="1" id="KW-0862">Zinc</keyword>
<gene>
    <name evidence="3" type="ORF">Tci_237800</name>
</gene>
<sequence length="212" mass="23496">MTLTEAEMAMTTMIRERVVKGQNELLELALICRRMFLEESNKIKKYVGGLPDKIHRSVMASKLKTMAYTAGLRDKKPYGDLSHCALNETITMMRNLTCYECGNQGHYKSDCLELKNQTHGNQARGVYVEKDGGTRTHACFRDELDNVVKEENEGWICFLGDNNSSRTKKYQGSNSNDGGNTVDGVKIIGGVIRYGDGIEGKAYSSSTSDGVG</sequence>
<evidence type="ECO:0000259" key="2">
    <source>
        <dbReference type="PROSITE" id="PS50158"/>
    </source>
</evidence>
<dbReference type="Pfam" id="PF00098">
    <property type="entry name" value="zf-CCHC"/>
    <property type="match status" value="1"/>
</dbReference>